<proteinExistence type="inferred from homology"/>
<dbReference type="UniPathway" id="UPA00219"/>
<dbReference type="InterPro" id="IPR050061">
    <property type="entry name" value="MurCDEF_pg_biosynth"/>
</dbReference>
<dbReference type="InterPro" id="IPR036565">
    <property type="entry name" value="Mur-like_cat_sf"/>
</dbReference>
<dbReference type="InterPro" id="IPR005758">
    <property type="entry name" value="UDP-N-AcMur_Ala_ligase_MurC"/>
</dbReference>
<organism evidence="18 19">
    <name type="scientific">Lachnospira pectinoschiza</name>
    <dbReference type="NCBI Taxonomy" id="28052"/>
    <lineage>
        <taxon>Bacteria</taxon>
        <taxon>Bacillati</taxon>
        <taxon>Bacillota</taxon>
        <taxon>Clostridia</taxon>
        <taxon>Lachnospirales</taxon>
        <taxon>Lachnospiraceae</taxon>
        <taxon>Lachnospira</taxon>
    </lineage>
</organism>
<keyword evidence="6 14" id="KW-0132">Cell division</keyword>
<dbReference type="GO" id="GO:0008763">
    <property type="term" value="F:UDP-N-acetylmuramate-L-alanine ligase activity"/>
    <property type="evidence" value="ECO:0007669"/>
    <property type="project" value="UniProtKB-UniRule"/>
</dbReference>
<comment type="catalytic activity">
    <reaction evidence="13 14">
        <text>UDP-N-acetyl-alpha-D-muramate + L-alanine + ATP = UDP-N-acetyl-alpha-D-muramoyl-L-alanine + ADP + phosphate + H(+)</text>
        <dbReference type="Rhea" id="RHEA:23372"/>
        <dbReference type="ChEBI" id="CHEBI:15378"/>
        <dbReference type="ChEBI" id="CHEBI:30616"/>
        <dbReference type="ChEBI" id="CHEBI:43474"/>
        <dbReference type="ChEBI" id="CHEBI:57972"/>
        <dbReference type="ChEBI" id="CHEBI:70757"/>
        <dbReference type="ChEBI" id="CHEBI:83898"/>
        <dbReference type="ChEBI" id="CHEBI:456216"/>
        <dbReference type="EC" id="6.3.2.8"/>
    </reaction>
</comment>
<feature type="domain" description="Mur ligase central" evidence="17">
    <location>
        <begin position="116"/>
        <end position="298"/>
    </location>
</feature>
<keyword evidence="4 14" id="KW-0963">Cytoplasm</keyword>
<dbReference type="PANTHER" id="PTHR43445">
    <property type="entry name" value="UDP-N-ACETYLMURAMATE--L-ALANINE LIGASE-RELATED"/>
    <property type="match status" value="1"/>
</dbReference>
<dbReference type="GO" id="GO:0071555">
    <property type="term" value="P:cell wall organization"/>
    <property type="evidence" value="ECO:0007669"/>
    <property type="project" value="UniProtKB-KW"/>
</dbReference>
<reference evidence="19" key="1">
    <citation type="submission" date="2016-10" db="EMBL/GenBank/DDBJ databases">
        <authorList>
            <person name="Varghese N."/>
            <person name="Submissions S."/>
        </authorList>
    </citation>
    <scope>NUCLEOTIDE SEQUENCE [LARGE SCALE GENOMIC DNA]</scope>
    <source>
        <strain evidence="19">M83</strain>
    </source>
</reference>
<sequence>MYKIDFKKPISVHFIGIGGISMSGLAQILVKENFKVSGSDQAASKLTKELEDMGCKVSYPQSAANITDDIDLVVYTAAIHPDNPEFVAVKEKNIPMLTRAELLGQIMSNYRSAINVAGTHGKTTTTSMLTEIFMAANADPTISVGGILNSINGNVRVGKSDLFVTEACEYTNSFLSFNPTTNIILNVKADHLDFFKDLDDIRHSFKLFVEKLPDNVGTLIISSDIEDYEYFFKDKHCHVITFGEDPKKSNYSATNISYDAYGCCSYTLIKEGAEVTTIALSVPGLHNVYNSLAAIAAAENEGIDLDSIKAGLKNFTGTDRRFQKKGEFNGVTVIDDYAHHPDEIKATLDSCKHYPHKTVWCVFQPHTYTRTKSLMDEFATALSLADKVVLAKIYPARETDNLGISSADLADKIKALGKECYYIDTFEEIEKFLEKNCVNGDLLITMGAGDIVKVGEKLVNNGKN</sequence>
<evidence type="ECO:0000259" key="16">
    <source>
        <dbReference type="Pfam" id="PF02875"/>
    </source>
</evidence>
<keyword evidence="12 14" id="KW-0961">Cell wall biogenesis/degradation</keyword>
<evidence type="ECO:0000313" key="18">
    <source>
        <dbReference type="EMBL" id="SDM99922.1"/>
    </source>
</evidence>
<evidence type="ECO:0000256" key="6">
    <source>
        <dbReference type="ARBA" id="ARBA00022618"/>
    </source>
</evidence>
<dbReference type="InterPro" id="IPR004101">
    <property type="entry name" value="Mur_ligase_C"/>
</dbReference>
<accession>A0A1G9XSY3</accession>
<keyword evidence="11 14" id="KW-0131">Cell cycle</keyword>
<dbReference type="EC" id="6.3.2.8" evidence="3 14"/>
<feature type="binding site" evidence="14">
    <location>
        <begin position="118"/>
        <end position="124"/>
    </location>
    <ligand>
        <name>ATP</name>
        <dbReference type="ChEBI" id="CHEBI:30616"/>
    </ligand>
</feature>
<evidence type="ECO:0000256" key="5">
    <source>
        <dbReference type="ARBA" id="ARBA00022598"/>
    </source>
</evidence>
<dbReference type="Gene3D" id="3.40.1190.10">
    <property type="entry name" value="Mur-like, catalytic domain"/>
    <property type="match status" value="1"/>
</dbReference>
<evidence type="ECO:0000259" key="17">
    <source>
        <dbReference type="Pfam" id="PF08245"/>
    </source>
</evidence>
<evidence type="ECO:0000256" key="9">
    <source>
        <dbReference type="ARBA" id="ARBA00022960"/>
    </source>
</evidence>
<dbReference type="GO" id="GO:0005737">
    <property type="term" value="C:cytoplasm"/>
    <property type="evidence" value="ECO:0007669"/>
    <property type="project" value="UniProtKB-SubCell"/>
</dbReference>
<dbReference type="Pfam" id="PF02875">
    <property type="entry name" value="Mur_ligase_C"/>
    <property type="match status" value="1"/>
</dbReference>
<feature type="domain" description="Mur ligase N-terminal catalytic" evidence="15">
    <location>
        <begin position="12"/>
        <end position="111"/>
    </location>
</feature>
<dbReference type="EMBL" id="FNHZ01000004">
    <property type="protein sequence ID" value="SDM99922.1"/>
    <property type="molecule type" value="Genomic_DNA"/>
</dbReference>
<gene>
    <name evidence="14" type="primary">murC</name>
    <name evidence="18" type="ORF">SAMN05216544_1631</name>
</gene>
<name>A0A1G9XSY3_9FIRM</name>
<dbReference type="Gene3D" id="3.90.190.20">
    <property type="entry name" value="Mur ligase, C-terminal domain"/>
    <property type="match status" value="1"/>
</dbReference>
<evidence type="ECO:0000256" key="4">
    <source>
        <dbReference type="ARBA" id="ARBA00022490"/>
    </source>
</evidence>
<comment type="subcellular location">
    <subcellularLocation>
        <location evidence="1 14">Cytoplasm</location>
    </subcellularLocation>
</comment>
<dbReference type="Proteomes" id="UP000187651">
    <property type="component" value="Unassembled WGS sequence"/>
</dbReference>
<keyword evidence="5 14" id="KW-0436">Ligase</keyword>
<evidence type="ECO:0000313" key="19">
    <source>
        <dbReference type="Proteomes" id="UP000187651"/>
    </source>
</evidence>
<dbReference type="SUPFAM" id="SSF53623">
    <property type="entry name" value="MurD-like peptide ligases, catalytic domain"/>
    <property type="match status" value="1"/>
</dbReference>
<keyword evidence="7 14" id="KW-0547">Nucleotide-binding</keyword>
<evidence type="ECO:0000256" key="11">
    <source>
        <dbReference type="ARBA" id="ARBA00023306"/>
    </source>
</evidence>
<dbReference type="AlphaFoldDB" id="A0A1G9XSY3"/>
<evidence type="ECO:0000256" key="1">
    <source>
        <dbReference type="ARBA" id="ARBA00004496"/>
    </source>
</evidence>
<keyword evidence="9 14" id="KW-0133">Cell shape</keyword>
<evidence type="ECO:0000256" key="3">
    <source>
        <dbReference type="ARBA" id="ARBA00012211"/>
    </source>
</evidence>
<protein>
    <recommendedName>
        <fullName evidence="3 14">UDP-N-acetylmuramate--L-alanine ligase</fullName>
        <ecNumber evidence="3 14">6.3.2.8</ecNumber>
    </recommendedName>
    <alternativeName>
        <fullName evidence="14">UDP-N-acetylmuramoyl-L-alanine synthetase</fullName>
    </alternativeName>
</protein>
<dbReference type="InterPro" id="IPR000713">
    <property type="entry name" value="Mur_ligase_N"/>
</dbReference>
<dbReference type="NCBIfam" id="TIGR01082">
    <property type="entry name" value="murC"/>
    <property type="match status" value="1"/>
</dbReference>
<dbReference type="OrthoDB" id="9804126at2"/>
<evidence type="ECO:0000256" key="2">
    <source>
        <dbReference type="ARBA" id="ARBA00004752"/>
    </source>
</evidence>
<keyword evidence="19" id="KW-1185">Reference proteome</keyword>
<comment type="function">
    <text evidence="14">Cell wall formation.</text>
</comment>
<keyword evidence="8 14" id="KW-0067">ATP-binding</keyword>
<dbReference type="SUPFAM" id="SSF53244">
    <property type="entry name" value="MurD-like peptide ligases, peptide-binding domain"/>
    <property type="match status" value="1"/>
</dbReference>
<feature type="domain" description="Mur ligase C-terminal" evidence="16">
    <location>
        <begin position="320"/>
        <end position="449"/>
    </location>
</feature>
<dbReference type="HAMAP" id="MF_00046">
    <property type="entry name" value="MurC"/>
    <property type="match status" value="1"/>
</dbReference>
<evidence type="ECO:0000259" key="15">
    <source>
        <dbReference type="Pfam" id="PF01225"/>
    </source>
</evidence>
<comment type="similarity">
    <text evidence="14">Belongs to the MurCDEF family.</text>
</comment>
<dbReference type="Pfam" id="PF01225">
    <property type="entry name" value="Mur_ligase"/>
    <property type="match status" value="1"/>
</dbReference>
<dbReference type="GO" id="GO:0008360">
    <property type="term" value="P:regulation of cell shape"/>
    <property type="evidence" value="ECO:0007669"/>
    <property type="project" value="UniProtKB-KW"/>
</dbReference>
<dbReference type="SUPFAM" id="SSF51984">
    <property type="entry name" value="MurCD N-terminal domain"/>
    <property type="match status" value="1"/>
</dbReference>
<evidence type="ECO:0000256" key="13">
    <source>
        <dbReference type="ARBA" id="ARBA00047833"/>
    </source>
</evidence>
<dbReference type="InterPro" id="IPR036615">
    <property type="entry name" value="Mur_ligase_C_dom_sf"/>
</dbReference>
<comment type="pathway">
    <text evidence="2 14">Cell wall biogenesis; peptidoglycan biosynthesis.</text>
</comment>
<dbReference type="GO" id="GO:0051301">
    <property type="term" value="P:cell division"/>
    <property type="evidence" value="ECO:0007669"/>
    <property type="project" value="UniProtKB-KW"/>
</dbReference>
<dbReference type="InterPro" id="IPR013221">
    <property type="entry name" value="Mur_ligase_cen"/>
</dbReference>
<evidence type="ECO:0000256" key="14">
    <source>
        <dbReference type="HAMAP-Rule" id="MF_00046"/>
    </source>
</evidence>
<keyword evidence="10 14" id="KW-0573">Peptidoglycan synthesis</keyword>
<dbReference type="Pfam" id="PF08245">
    <property type="entry name" value="Mur_ligase_M"/>
    <property type="match status" value="1"/>
</dbReference>
<evidence type="ECO:0000256" key="12">
    <source>
        <dbReference type="ARBA" id="ARBA00023316"/>
    </source>
</evidence>
<dbReference type="PANTHER" id="PTHR43445:SF3">
    <property type="entry name" value="UDP-N-ACETYLMURAMATE--L-ALANINE LIGASE"/>
    <property type="match status" value="1"/>
</dbReference>
<evidence type="ECO:0000256" key="10">
    <source>
        <dbReference type="ARBA" id="ARBA00022984"/>
    </source>
</evidence>
<evidence type="ECO:0000256" key="8">
    <source>
        <dbReference type="ARBA" id="ARBA00022840"/>
    </source>
</evidence>
<dbReference type="Gene3D" id="3.40.50.720">
    <property type="entry name" value="NAD(P)-binding Rossmann-like Domain"/>
    <property type="match status" value="1"/>
</dbReference>
<dbReference type="GO" id="GO:0005524">
    <property type="term" value="F:ATP binding"/>
    <property type="evidence" value="ECO:0007669"/>
    <property type="project" value="UniProtKB-UniRule"/>
</dbReference>
<dbReference type="GO" id="GO:0009252">
    <property type="term" value="P:peptidoglycan biosynthetic process"/>
    <property type="evidence" value="ECO:0007669"/>
    <property type="project" value="UniProtKB-UniRule"/>
</dbReference>
<evidence type="ECO:0000256" key="7">
    <source>
        <dbReference type="ARBA" id="ARBA00022741"/>
    </source>
</evidence>
<dbReference type="RefSeq" id="WP_074521713.1">
    <property type="nucleotide sequence ID" value="NZ_FNHZ01000004.1"/>
</dbReference>